<name>A0A8C2D147_CYPCA</name>
<dbReference type="PANTHER" id="PTHR12970:SF1">
    <property type="entry name" value="PROTEASOME ASSEMBLY CHAPERONE 2"/>
    <property type="match status" value="1"/>
</dbReference>
<dbReference type="GO" id="GO:0005634">
    <property type="term" value="C:nucleus"/>
    <property type="evidence" value="ECO:0007669"/>
    <property type="project" value="TreeGrafter"/>
</dbReference>
<dbReference type="InterPro" id="IPR016562">
    <property type="entry name" value="Proteasome_assmbl_chp_2_euk"/>
</dbReference>
<organism evidence="1 2">
    <name type="scientific">Cyprinus carpio</name>
    <name type="common">Common carp</name>
    <dbReference type="NCBI Taxonomy" id="7962"/>
    <lineage>
        <taxon>Eukaryota</taxon>
        <taxon>Metazoa</taxon>
        <taxon>Chordata</taxon>
        <taxon>Craniata</taxon>
        <taxon>Vertebrata</taxon>
        <taxon>Euteleostomi</taxon>
        <taxon>Actinopterygii</taxon>
        <taxon>Neopterygii</taxon>
        <taxon>Teleostei</taxon>
        <taxon>Ostariophysi</taxon>
        <taxon>Cypriniformes</taxon>
        <taxon>Cyprinidae</taxon>
        <taxon>Cyprininae</taxon>
        <taxon>Cyprinus</taxon>
    </lineage>
</organism>
<dbReference type="Gene3D" id="3.40.50.10900">
    <property type="entry name" value="PAC-like subunit"/>
    <property type="match status" value="1"/>
</dbReference>
<accession>A0A8C2D147</accession>
<protein>
    <submittedName>
        <fullName evidence="1">Uncharacterized protein</fullName>
    </submittedName>
</protein>
<evidence type="ECO:0000313" key="1">
    <source>
        <dbReference type="Ensembl" id="ENSCCRP00020020054.1"/>
    </source>
</evidence>
<dbReference type="Proteomes" id="UP000694701">
    <property type="component" value="Unplaced"/>
</dbReference>
<evidence type="ECO:0000313" key="2">
    <source>
        <dbReference type="Proteomes" id="UP000694701"/>
    </source>
</evidence>
<proteinExistence type="predicted"/>
<dbReference type="PANTHER" id="PTHR12970">
    <property type="entry name" value="PROTEASOME ASSEMBLY CHAPERONE 2"/>
    <property type="match status" value="1"/>
</dbReference>
<sequence>IFKTIQTCTYPRKWQEMLYYVLEFFCLVSCTEDISMAVMLMFCSEGDNIPDAFALVNHLNDWLHLISEVNVFLSRLNWRVPPSWMLLFGSGIPHLLF</sequence>
<dbReference type="Ensembl" id="ENSCCRT00020022027.1">
    <property type="protein sequence ID" value="ENSCCRP00020020054.1"/>
    <property type="gene ID" value="ENSCCRG00020009456.1"/>
</dbReference>
<reference evidence="1" key="1">
    <citation type="submission" date="2025-08" db="UniProtKB">
        <authorList>
            <consortium name="Ensembl"/>
        </authorList>
    </citation>
    <scope>IDENTIFICATION</scope>
</reference>
<dbReference type="InterPro" id="IPR038389">
    <property type="entry name" value="PSMG2_sf"/>
</dbReference>
<dbReference type="AlphaFoldDB" id="A0A8C2D147"/>
<dbReference type="GO" id="GO:0043248">
    <property type="term" value="P:proteasome assembly"/>
    <property type="evidence" value="ECO:0007669"/>
    <property type="project" value="TreeGrafter"/>
</dbReference>
<dbReference type="GO" id="GO:0005829">
    <property type="term" value="C:cytosol"/>
    <property type="evidence" value="ECO:0007669"/>
    <property type="project" value="TreeGrafter"/>
</dbReference>